<evidence type="ECO:0000256" key="4">
    <source>
        <dbReference type="ARBA" id="ARBA00022729"/>
    </source>
</evidence>
<sequence length="592" mass="65329">MKRKILNSKQAKITSALTISSLGIVILVAGCGTNNSSLGKNQESSTVSSKLTPTPGGTIIVAQTPQTNYNWYIPITNASFDYNAGLYDEIYKPLLWINNNYSINWNSSVADKITYNSKGTVYHIFLNPKWKWSNGQPVTSQDVLFTWNVIKAASSPNAPAPWPYVGAGTGDIPNGIQSVVTNGNYELTVTLKKPANQQWFIYNGLIQLVPLPASVWDIHKNINNEIKYLGDEATNPKFISVVDGPFKLSKVVPNQYWTLIPNTAYSGHKSIVHKIIFAYESSNSSEFSALKSGEVNVGFLDLSQYGSRNSLISQGDIITPMYTLGYMDTELNMFPGSPVQSIFDKLYIRQAMQMGTDSQAINQAIYHGFAPPIDGPIPMIPKTKFYDPALSTNPYPFNIAKGKQLLESHGWKIVNGVMTKGNQKLKFTMLFPSGTQSETDTAEMMQQDWAKEGILVTLKPMPFSTLISVTSNTKDPSSWQMATGLGWYYDGPGFYPSGGGLFGTGAPSGDGYSNAMEDSLIQATHQPYPTQQQNMSVFFRYEDYTAKHLPVLWLNNTGTLSVHAPNVHGTVQYADASTGIPQMQYWWVSADK</sequence>
<dbReference type="CDD" id="cd08513">
    <property type="entry name" value="PBP2_thermophilic_Hb8_like"/>
    <property type="match status" value="1"/>
</dbReference>
<dbReference type="Gene3D" id="3.40.190.10">
    <property type="entry name" value="Periplasmic binding protein-like II"/>
    <property type="match status" value="1"/>
</dbReference>
<keyword evidence="7" id="KW-1185">Reference proteome</keyword>
<accession>A0ABT9LS43</accession>
<name>A0ABT9LS43_9BACL</name>
<dbReference type="Gene3D" id="3.10.105.10">
    <property type="entry name" value="Dipeptide-binding Protein, Domain 3"/>
    <property type="match status" value="1"/>
</dbReference>
<comment type="caution">
    <text evidence="6">The sequence shown here is derived from an EMBL/GenBank/DDBJ whole genome shotgun (WGS) entry which is preliminary data.</text>
</comment>
<dbReference type="Pfam" id="PF00496">
    <property type="entry name" value="SBP_bac_5"/>
    <property type="match status" value="1"/>
</dbReference>
<dbReference type="RefSeq" id="WP_306952485.1">
    <property type="nucleotide sequence ID" value="NZ_JAURUO010000001.1"/>
</dbReference>
<dbReference type="Proteomes" id="UP001229209">
    <property type="component" value="Unassembled WGS sequence"/>
</dbReference>
<evidence type="ECO:0000259" key="5">
    <source>
        <dbReference type="Pfam" id="PF00496"/>
    </source>
</evidence>
<dbReference type="SUPFAM" id="SSF53850">
    <property type="entry name" value="Periplasmic binding protein-like II"/>
    <property type="match status" value="1"/>
</dbReference>
<organism evidence="6 7">
    <name type="scientific">Alicyclobacillus tolerans</name>
    <dbReference type="NCBI Taxonomy" id="90970"/>
    <lineage>
        <taxon>Bacteria</taxon>
        <taxon>Bacillati</taxon>
        <taxon>Bacillota</taxon>
        <taxon>Bacilli</taxon>
        <taxon>Bacillales</taxon>
        <taxon>Alicyclobacillaceae</taxon>
        <taxon>Alicyclobacillus</taxon>
    </lineage>
</organism>
<reference evidence="6 7" key="1">
    <citation type="submission" date="2023-07" db="EMBL/GenBank/DDBJ databases">
        <title>Genomic Encyclopedia of Type Strains, Phase IV (KMG-IV): sequencing the most valuable type-strain genomes for metagenomic binning, comparative biology and taxonomic classification.</title>
        <authorList>
            <person name="Goeker M."/>
        </authorList>
    </citation>
    <scope>NUCLEOTIDE SEQUENCE [LARGE SCALE GENOMIC DNA]</scope>
    <source>
        <strain evidence="6 7">DSM 25924</strain>
    </source>
</reference>
<dbReference type="InterPro" id="IPR000914">
    <property type="entry name" value="SBP_5_dom"/>
</dbReference>
<protein>
    <submittedName>
        <fullName evidence="6">Peptide/nickel transport system substrate-binding protein</fullName>
    </submittedName>
</protein>
<proteinExistence type="inferred from homology"/>
<keyword evidence="4" id="KW-0732">Signal</keyword>
<evidence type="ECO:0000256" key="2">
    <source>
        <dbReference type="ARBA" id="ARBA00005695"/>
    </source>
</evidence>
<evidence type="ECO:0000313" key="7">
    <source>
        <dbReference type="Proteomes" id="UP001229209"/>
    </source>
</evidence>
<dbReference type="EMBL" id="JAURUO010000001">
    <property type="protein sequence ID" value="MDP9727088.1"/>
    <property type="molecule type" value="Genomic_DNA"/>
</dbReference>
<dbReference type="PROSITE" id="PS51257">
    <property type="entry name" value="PROKAR_LIPOPROTEIN"/>
    <property type="match status" value="1"/>
</dbReference>
<evidence type="ECO:0000313" key="6">
    <source>
        <dbReference type="EMBL" id="MDP9727088.1"/>
    </source>
</evidence>
<dbReference type="InterPro" id="IPR039424">
    <property type="entry name" value="SBP_5"/>
</dbReference>
<dbReference type="PANTHER" id="PTHR30290:SF10">
    <property type="entry name" value="PERIPLASMIC OLIGOPEPTIDE-BINDING PROTEIN-RELATED"/>
    <property type="match status" value="1"/>
</dbReference>
<comment type="similarity">
    <text evidence="2">Belongs to the bacterial solute-binding protein 5 family.</text>
</comment>
<feature type="domain" description="Solute-binding protein family 5" evidence="5">
    <location>
        <begin position="109"/>
        <end position="494"/>
    </location>
</feature>
<comment type="subcellular location">
    <subcellularLocation>
        <location evidence="1">Cell envelope</location>
    </subcellularLocation>
</comment>
<keyword evidence="3" id="KW-0813">Transport</keyword>
<evidence type="ECO:0000256" key="3">
    <source>
        <dbReference type="ARBA" id="ARBA00022448"/>
    </source>
</evidence>
<evidence type="ECO:0000256" key="1">
    <source>
        <dbReference type="ARBA" id="ARBA00004196"/>
    </source>
</evidence>
<gene>
    <name evidence="6" type="ORF">J2S04_000010</name>
</gene>
<dbReference type="PANTHER" id="PTHR30290">
    <property type="entry name" value="PERIPLASMIC BINDING COMPONENT OF ABC TRANSPORTER"/>
    <property type="match status" value="1"/>
</dbReference>